<protein>
    <recommendedName>
        <fullName evidence="16">Tubulin/FtsZ 2-layer sandwich domain-containing protein</fullName>
    </recommendedName>
</protein>
<sequence length="334" mass="36961">MRECISIHIGQAGIQVGNACWELYCLEHGIQPDGQMPSDKTVGGGDDAFNTFFSETGAGKHVPRAVFVDLEPTVIDEVRTGTYRQLFHPEQLISGKEDAANNFARGHYTSKFTLIPFVISSLTASLRFDGALNVDVTEFQTNLVPYPRIHFMLSSYAPVISAEKAFHEQLSVAEITNSAFEPASMMAKCDPRHGKYMACCLMYRGDVVPKDVNAAVGTIKTKRTIQFVDWCPTGFKCGINYQPPTVVPGGDLAKVQRAVCMISNSTSVAEVFSRIDHKFDLMYAKRAFVHWYVGEGMEEGEFSEAREDLAALEKDYEEVGAEGGDDEDDEGEEY</sequence>
<keyword evidence="4" id="KW-0493">Microtubule</keyword>
<accession>A0ABQ7LN53</accession>
<evidence type="ECO:0000259" key="12">
    <source>
        <dbReference type="SMART" id="SM00864"/>
    </source>
</evidence>
<evidence type="ECO:0000256" key="6">
    <source>
        <dbReference type="ARBA" id="ARBA00022801"/>
    </source>
</evidence>
<dbReference type="InterPro" id="IPR002452">
    <property type="entry name" value="Alpha_tubulin"/>
</dbReference>
<keyword evidence="8" id="KW-0342">GTP-binding</keyword>
<evidence type="ECO:0000256" key="8">
    <source>
        <dbReference type="ARBA" id="ARBA00023134"/>
    </source>
</evidence>
<comment type="catalytic activity">
    <reaction evidence="10">
        <text>GTP + H2O = GDP + phosphate + H(+)</text>
        <dbReference type="Rhea" id="RHEA:19669"/>
        <dbReference type="ChEBI" id="CHEBI:15377"/>
        <dbReference type="ChEBI" id="CHEBI:15378"/>
        <dbReference type="ChEBI" id="CHEBI:37565"/>
        <dbReference type="ChEBI" id="CHEBI:43474"/>
        <dbReference type="ChEBI" id="CHEBI:58189"/>
    </reaction>
    <physiologicalReaction direction="left-to-right" evidence="10">
        <dbReference type="Rhea" id="RHEA:19670"/>
    </physiologicalReaction>
</comment>
<dbReference type="PANTHER" id="PTHR11588">
    <property type="entry name" value="TUBULIN"/>
    <property type="match status" value="1"/>
</dbReference>
<dbReference type="SMART" id="SM00864">
    <property type="entry name" value="Tubulin"/>
    <property type="match status" value="1"/>
</dbReference>
<dbReference type="InterPro" id="IPR008280">
    <property type="entry name" value="Tub_FtsZ_C"/>
</dbReference>
<evidence type="ECO:0000313" key="14">
    <source>
        <dbReference type="EMBL" id="KAG5388005.1"/>
    </source>
</evidence>
<keyword evidence="15" id="KW-1185">Reference proteome</keyword>
<dbReference type="SMART" id="SM00865">
    <property type="entry name" value="Tubulin_C"/>
    <property type="match status" value="1"/>
</dbReference>
<comment type="caution">
    <text evidence="14">The sequence shown here is derived from an EMBL/GenBank/DDBJ whole genome shotgun (WGS) entry which is preliminary data.</text>
</comment>
<dbReference type="InterPro" id="IPR023123">
    <property type="entry name" value="Tubulin_C"/>
</dbReference>
<evidence type="ECO:0000256" key="5">
    <source>
        <dbReference type="ARBA" id="ARBA00022741"/>
    </source>
</evidence>
<dbReference type="InterPro" id="IPR003008">
    <property type="entry name" value="Tubulin_FtsZ_GTPase"/>
</dbReference>
<organism evidence="14 15">
    <name type="scientific">Brassica rapa subsp. trilocularis</name>
    <dbReference type="NCBI Taxonomy" id="1813537"/>
    <lineage>
        <taxon>Eukaryota</taxon>
        <taxon>Viridiplantae</taxon>
        <taxon>Streptophyta</taxon>
        <taxon>Embryophyta</taxon>
        <taxon>Tracheophyta</taxon>
        <taxon>Spermatophyta</taxon>
        <taxon>Magnoliopsida</taxon>
        <taxon>eudicotyledons</taxon>
        <taxon>Gunneridae</taxon>
        <taxon>Pentapetalae</taxon>
        <taxon>rosids</taxon>
        <taxon>malvids</taxon>
        <taxon>Brassicales</taxon>
        <taxon>Brassicaceae</taxon>
        <taxon>Brassiceae</taxon>
        <taxon>Brassica</taxon>
    </lineage>
</organism>
<name>A0ABQ7LN53_BRACM</name>
<evidence type="ECO:0008006" key="16">
    <source>
        <dbReference type="Google" id="ProtNLM"/>
    </source>
</evidence>
<dbReference type="EMBL" id="JADBGQ010000007">
    <property type="protein sequence ID" value="KAG5388005.1"/>
    <property type="molecule type" value="Genomic_DNA"/>
</dbReference>
<evidence type="ECO:0000256" key="3">
    <source>
        <dbReference type="ARBA" id="ARBA00022490"/>
    </source>
</evidence>
<evidence type="ECO:0000256" key="9">
    <source>
        <dbReference type="ARBA" id="ARBA00034296"/>
    </source>
</evidence>
<dbReference type="SUPFAM" id="SSF55307">
    <property type="entry name" value="Tubulin C-terminal domain-like"/>
    <property type="match status" value="1"/>
</dbReference>
<evidence type="ECO:0000256" key="4">
    <source>
        <dbReference type="ARBA" id="ARBA00022701"/>
    </source>
</evidence>
<dbReference type="Proteomes" id="UP000823674">
    <property type="component" value="Chromosome A08"/>
</dbReference>
<feature type="domain" description="Tubulin/FtsZ GTPase" evidence="12">
    <location>
        <begin position="49"/>
        <end position="183"/>
    </location>
</feature>
<evidence type="ECO:0000256" key="7">
    <source>
        <dbReference type="ARBA" id="ARBA00022842"/>
    </source>
</evidence>
<keyword evidence="7" id="KW-0460">Magnesium</keyword>
<dbReference type="Gene3D" id="1.10.287.600">
    <property type="entry name" value="Helix hairpin bin"/>
    <property type="match status" value="1"/>
</dbReference>
<dbReference type="InterPro" id="IPR037103">
    <property type="entry name" value="Tubulin/FtsZ-like_C"/>
</dbReference>
<dbReference type="SUPFAM" id="SSF52490">
    <property type="entry name" value="Tubulin nucleotide-binding domain-like"/>
    <property type="match status" value="1"/>
</dbReference>
<dbReference type="InterPro" id="IPR000217">
    <property type="entry name" value="Tubulin"/>
</dbReference>
<dbReference type="PRINTS" id="PR01162">
    <property type="entry name" value="ALPHATUBULIN"/>
</dbReference>
<dbReference type="Pfam" id="PF00091">
    <property type="entry name" value="Tubulin"/>
    <property type="match status" value="1"/>
</dbReference>
<keyword evidence="5" id="KW-0547">Nucleotide-binding</keyword>
<evidence type="ECO:0000256" key="2">
    <source>
        <dbReference type="ARBA" id="ARBA00009636"/>
    </source>
</evidence>
<evidence type="ECO:0000259" key="13">
    <source>
        <dbReference type="SMART" id="SM00865"/>
    </source>
</evidence>
<dbReference type="Pfam" id="PF03953">
    <property type="entry name" value="Tubulin_C"/>
    <property type="match status" value="1"/>
</dbReference>
<comment type="function">
    <text evidence="9">Tubulin is the major constituent of microtubules, a cylinder consisting of laterally associated linear protofilaments composed of alpha- and beta-tubulin heterodimers. Microtubules grow by the addition of GTP-tubulin dimers to the microtubule end, where a stabilizing cap forms. Below the cap, tubulin dimers are in GDP-bound state, owing to GTPase activity of alpha-tubulin.</text>
</comment>
<dbReference type="PRINTS" id="PR01161">
    <property type="entry name" value="TUBULIN"/>
</dbReference>
<evidence type="ECO:0000313" key="15">
    <source>
        <dbReference type="Proteomes" id="UP000823674"/>
    </source>
</evidence>
<keyword evidence="3" id="KW-0963">Cytoplasm</keyword>
<evidence type="ECO:0000256" key="11">
    <source>
        <dbReference type="SAM" id="MobiDB-lite"/>
    </source>
</evidence>
<reference evidence="14 15" key="1">
    <citation type="submission" date="2021-03" db="EMBL/GenBank/DDBJ databases">
        <authorList>
            <person name="King G.J."/>
            <person name="Bancroft I."/>
            <person name="Baten A."/>
            <person name="Bloomfield J."/>
            <person name="Borpatragohain P."/>
            <person name="He Z."/>
            <person name="Irish N."/>
            <person name="Irwin J."/>
            <person name="Liu K."/>
            <person name="Mauleon R.P."/>
            <person name="Moore J."/>
            <person name="Morris R."/>
            <person name="Ostergaard L."/>
            <person name="Wang B."/>
            <person name="Wells R."/>
        </authorList>
    </citation>
    <scope>NUCLEOTIDE SEQUENCE [LARGE SCALE GENOMIC DNA]</scope>
    <source>
        <strain evidence="14">R-o-18</strain>
        <tissue evidence="14">Leaf</tissue>
    </source>
</reference>
<dbReference type="Gene3D" id="3.40.50.1440">
    <property type="entry name" value="Tubulin/FtsZ, GTPase domain"/>
    <property type="match status" value="2"/>
</dbReference>
<proteinExistence type="inferred from homology"/>
<gene>
    <name evidence="14" type="primary">A08p004050.1_BraROA</name>
    <name evidence="14" type="ORF">IGI04_029546</name>
</gene>
<comment type="subcellular location">
    <subcellularLocation>
        <location evidence="1">Cytoplasm</location>
    </subcellularLocation>
</comment>
<dbReference type="InterPro" id="IPR036525">
    <property type="entry name" value="Tubulin/FtsZ_GTPase_sf"/>
</dbReference>
<feature type="region of interest" description="Disordered" evidence="11">
    <location>
        <begin position="313"/>
        <end position="334"/>
    </location>
</feature>
<dbReference type="CDD" id="cd02186">
    <property type="entry name" value="alpha_tubulin"/>
    <property type="match status" value="1"/>
</dbReference>
<evidence type="ECO:0000256" key="10">
    <source>
        <dbReference type="ARBA" id="ARBA00049117"/>
    </source>
</evidence>
<feature type="domain" description="Tubulin/FtsZ 2-layer sandwich" evidence="13">
    <location>
        <begin position="132"/>
        <end position="277"/>
    </location>
</feature>
<feature type="compositionally biased region" description="Acidic residues" evidence="11">
    <location>
        <begin position="315"/>
        <end position="334"/>
    </location>
</feature>
<evidence type="ECO:0000256" key="1">
    <source>
        <dbReference type="ARBA" id="ARBA00004496"/>
    </source>
</evidence>
<comment type="similarity">
    <text evidence="2">Belongs to the tubulin family.</text>
</comment>
<dbReference type="InterPro" id="IPR018316">
    <property type="entry name" value="Tubulin/FtsZ_2-layer-sand-dom"/>
</dbReference>
<keyword evidence="6" id="KW-0378">Hydrolase</keyword>
<dbReference type="Gene3D" id="3.30.1330.20">
    <property type="entry name" value="Tubulin/FtsZ, C-terminal domain"/>
    <property type="match status" value="1"/>
</dbReference>